<feature type="transmembrane region" description="Helical" evidence="7">
    <location>
        <begin position="230"/>
        <end position="250"/>
    </location>
</feature>
<keyword evidence="4 7" id="KW-1133">Transmembrane helix</keyword>
<keyword evidence="9" id="KW-1185">Reference proteome</keyword>
<dbReference type="PANTHER" id="PTHR31815:SF2">
    <property type="entry name" value="TRANSMEMBRANE PROTEIN 200C"/>
    <property type="match status" value="1"/>
</dbReference>
<keyword evidence="3 7" id="KW-0812">Transmembrane</keyword>
<dbReference type="PANTHER" id="PTHR31815">
    <property type="entry name" value="AGAP005329-PA"/>
    <property type="match status" value="1"/>
</dbReference>
<feature type="compositionally biased region" description="Polar residues" evidence="6">
    <location>
        <begin position="171"/>
        <end position="183"/>
    </location>
</feature>
<reference evidence="8" key="1">
    <citation type="submission" date="2021-05" db="EMBL/GenBank/DDBJ databases">
        <authorList>
            <person name="Tigano A."/>
        </authorList>
    </citation>
    <scope>NUCLEOTIDE SEQUENCE</scope>
</reference>
<keyword evidence="5 7" id="KW-0472">Membrane</keyword>
<sequence length="597" mass="64653">MFDSPAAISAWTERGRFWSPLLSSGAGSFLFSTADRGTVRLAHTHLLVHLTPPSFLSFRAETQTERRACCPVATMIATGGLLRMNRRQDSLRSKNRAENKRKRKSKKKKKNDVVVVKGKLNFCSPAGLVAAVGVMVLMVGISMAVLGYWPSQNQQDYQERRRTGAFHGSRMSYSRSPQASANLTHEKTPSGHAGANNQSHSNSSVADPSPNCGFLCDFLDNYLYSDNLKVFGPLVMGIGIFLFICANAVLHENRDKKTKIINLRDIYSTVIDLHSIRSKEYSPLNGLVNYTQSRSAEGPSASFPASGMHTRSSWPSTGLNSKGESDTDEVFRRASLAGRPRSWSRDVQTFTDTVYSIYKDYSNSSEQAPQQPRQWETTSIVTSSVNAFTLPVIKLNNCEVEESQRAEGPSLEEVVIEAAAQSAGDEGQAGRSHAEETFGKQGEGEGEVQGEVEGEAAAVDSPPSRRSPEDVSTETAHQQGASQAPHWTQLSPPAPVATAMGSDTSLGSPRLVRRCSLSVSGGRQGDRARRFSCPRLERSNSKGYIKLADLGGESFEAPDTLSSSAATEQEVAVDVAGTEERAQGEDALVTPSTSGES</sequence>
<comment type="caution">
    <text evidence="8">The sequence shown here is derived from an EMBL/GenBank/DDBJ whole genome shotgun (WGS) entry which is preliminary data.</text>
</comment>
<evidence type="ECO:0000256" key="6">
    <source>
        <dbReference type="SAM" id="MobiDB-lite"/>
    </source>
</evidence>
<dbReference type="OrthoDB" id="9994280at2759"/>
<evidence type="ECO:0000256" key="1">
    <source>
        <dbReference type="ARBA" id="ARBA00004141"/>
    </source>
</evidence>
<dbReference type="GO" id="GO:0016020">
    <property type="term" value="C:membrane"/>
    <property type="evidence" value="ECO:0007669"/>
    <property type="project" value="UniProtKB-SubCell"/>
</dbReference>
<feature type="compositionally biased region" description="Basic residues" evidence="6">
    <location>
        <begin position="99"/>
        <end position="110"/>
    </location>
</feature>
<dbReference type="EMBL" id="CAJRST010007779">
    <property type="protein sequence ID" value="CAG5896456.1"/>
    <property type="molecule type" value="Genomic_DNA"/>
</dbReference>
<name>A0A8S4APS7_9TELE</name>
<protein>
    <submittedName>
        <fullName evidence="8">(Atlantic silverside) hypothetical protein</fullName>
    </submittedName>
</protein>
<evidence type="ECO:0000313" key="9">
    <source>
        <dbReference type="Proteomes" id="UP000677803"/>
    </source>
</evidence>
<feature type="compositionally biased region" description="Polar residues" evidence="6">
    <location>
        <begin position="309"/>
        <end position="322"/>
    </location>
</feature>
<feature type="region of interest" description="Disordered" evidence="6">
    <location>
        <begin position="420"/>
        <end position="509"/>
    </location>
</feature>
<organism evidence="8 9">
    <name type="scientific">Menidia menidia</name>
    <name type="common">Atlantic silverside</name>
    <dbReference type="NCBI Taxonomy" id="238744"/>
    <lineage>
        <taxon>Eukaryota</taxon>
        <taxon>Metazoa</taxon>
        <taxon>Chordata</taxon>
        <taxon>Craniata</taxon>
        <taxon>Vertebrata</taxon>
        <taxon>Euteleostomi</taxon>
        <taxon>Actinopterygii</taxon>
        <taxon>Neopterygii</taxon>
        <taxon>Teleostei</taxon>
        <taxon>Neoteleostei</taxon>
        <taxon>Acanthomorphata</taxon>
        <taxon>Ovalentaria</taxon>
        <taxon>Atherinomorphae</taxon>
        <taxon>Atheriniformes</taxon>
        <taxon>Atherinopsidae</taxon>
        <taxon>Menidiinae</taxon>
        <taxon>Menidia</taxon>
    </lineage>
</organism>
<comment type="similarity">
    <text evidence="2">Belongs to the TMEM200 family.</text>
</comment>
<proteinExistence type="inferred from homology"/>
<gene>
    <name evidence="8" type="ORF">MMEN_LOCUS7533</name>
</gene>
<feature type="compositionally biased region" description="Polar residues" evidence="6">
    <location>
        <begin position="473"/>
        <end position="491"/>
    </location>
</feature>
<accession>A0A8S4APS7</accession>
<evidence type="ECO:0000256" key="3">
    <source>
        <dbReference type="ARBA" id="ARBA00022692"/>
    </source>
</evidence>
<dbReference type="Proteomes" id="UP000677803">
    <property type="component" value="Unassembled WGS sequence"/>
</dbReference>
<dbReference type="Pfam" id="PF10177">
    <property type="entry name" value="DUF2371"/>
    <property type="match status" value="1"/>
</dbReference>
<feature type="region of interest" description="Disordered" evidence="6">
    <location>
        <begin position="298"/>
        <end position="327"/>
    </location>
</feature>
<feature type="region of interest" description="Disordered" evidence="6">
    <location>
        <begin position="164"/>
        <end position="205"/>
    </location>
</feature>
<dbReference type="AlphaFoldDB" id="A0A8S4APS7"/>
<feature type="compositionally biased region" description="Polar residues" evidence="6">
    <location>
        <begin position="195"/>
        <end position="205"/>
    </location>
</feature>
<evidence type="ECO:0000256" key="7">
    <source>
        <dbReference type="SAM" id="Phobius"/>
    </source>
</evidence>
<evidence type="ECO:0000256" key="2">
    <source>
        <dbReference type="ARBA" id="ARBA00005308"/>
    </source>
</evidence>
<comment type="subcellular location">
    <subcellularLocation>
        <location evidence="1">Membrane</location>
        <topology evidence="1">Multi-pass membrane protein</topology>
    </subcellularLocation>
</comment>
<feature type="compositionally biased region" description="Basic and acidic residues" evidence="6">
    <location>
        <begin position="87"/>
        <end position="98"/>
    </location>
</feature>
<evidence type="ECO:0000256" key="4">
    <source>
        <dbReference type="ARBA" id="ARBA00022989"/>
    </source>
</evidence>
<feature type="compositionally biased region" description="Acidic residues" evidence="6">
    <location>
        <begin position="444"/>
        <end position="454"/>
    </location>
</feature>
<feature type="region of interest" description="Disordered" evidence="6">
    <location>
        <begin position="577"/>
        <end position="597"/>
    </location>
</feature>
<feature type="region of interest" description="Disordered" evidence="6">
    <location>
        <begin position="87"/>
        <end position="111"/>
    </location>
</feature>
<evidence type="ECO:0000256" key="5">
    <source>
        <dbReference type="ARBA" id="ARBA00023136"/>
    </source>
</evidence>
<dbReference type="InterPro" id="IPR018787">
    <property type="entry name" value="DUF2371_TMEM200"/>
</dbReference>
<feature type="transmembrane region" description="Helical" evidence="7">
    <location>
        <begin position="126"/>
        <end position="149"/>
    </location>
</feature>
<evidence type="ECO:0000313" key="8">
    <source>
        <dbReference type="EMBL" id="CAG5896456.1"/>
    </source>
</evidence>